<feature type="compositionally biased region" description="Basic and acidic residues" evidence="3">
    <location>
        <begin position="25"/>
        <end position="36"/>
    </location>
</feature>
<dbReference type="PANTHER" id="PTHR44436">
    <property type="entry name" value="F-BOX/WD REPEAT-CONTAINING PROTEIN 2"/>
    <property type="match status" value="1"/>
</dbReference>
<dbReference type="InterPro" id="IPR001810">
    <property type="entry name" value="F-box_dom"/>
</dbReference>
<protein>
    <recommendedName>
        <fullName evidence="4">F-box domain-containing protein</fullName>
    </recommendedName>
</protein>
<keyword evidence="2" id="KW-0677">Repeat</keyword>
<keyword evidence="6" id="KW-1185">Reference proteome</keyword>
<dbReference type="Pfam" id="PF12937">
    <property type="entry name" value="F-box-like"/>
    <property type="match status" value="1"/>
</dbReference>
<comment type="caution">
    <text evidence="5">The sequence shown here is derived from an EMBL/GenBank/DDBJ whole genome shotgun (WGS) entry which is preliminary data.</text>
</comment>
<feature type="domain" description="F-box" evidence="4">
    <location>
        <begin position="162"/>
        <end position="202"/>
    </location>
</feature>
<dbReference type="SUPFAM" id="SSF50978">
    <property type="entry name" value="WD40 repeat-like"/>
    <property type="match status" value="1"/>
</dbReference>
<evidence type="ECO:0000256" key="1">
    <source>
        <dbReference type="ARBA" id="ARBA00022574"/>
    </source>
</evidence>
<dbReference type="Proteomes" id="UP001648503">
    <property type="component" value="Unassembled WGS sequence"/>
</dbReference>
<name>A0ABQ8F669_9FUNG</name>
<keyword evidence="1" id="KW-0853">WD repeat</keyword>
<feature type="region of interest" description="Disordered" evidence="3">
    <location>
        <begin position="1"/>
        <end position="46"/>
    </location>
</feature>
<evidence type="ECO:0000256" key="3">
    <source>
        <dbReference type="SAM" id="MobiDB-lite"/>
    </source>
</evidence>
<dbReference type="EMBL" id="JAFCIX010000364">
    <property type="protein sequence ID" value="KAH6592954.1"/>
    <property type="molecule type" value="Genomic_DNA"/>
</dbReference>
<accession>A0ABQ8F669</accession>
<reference evidence="5 6" key="1">
    <citation type="submission" date="2021-02" db="EMBL/GenBank/DDBJ databases">
        <title>Variation within the Batrachochytrium salamandrivorans European outbreak.</title>
        <authorList>
            <person name="Kelly M."/>
            <person name="Pasmans F."/>
            <person name="Shea T.P."/>
            <person name="Munoz J.F."/>
            <person name="Carranza S."/>
            <person name="Cuomo C.A."/>
            <person name="Martel A."/>
        </authorList>
    </citation>
    <scope>NUCLEOTIDE SEQUENCE [LARGE SCALE GENOMIC DNA]</scope>
    <source>
        <strain evidence="5 6">AMFP18/2</strain>
    </source>
</reference>
<feature type="region of interest" description="Disordered" evidence="3">
    <location>
        <begin position="90"/>
        <end position="143"/>
    </location>
</feature>
<feature type="region of interest" description="Disordered" evidence="3">
    <location>
        <begin position="851"/>
        <end position="873"/>
    </location>
</feature>
<dbReference type="PANTHER" id="PTHR44436:SF1">
    <property type="entry name" value="F-BOX_WD REPEAT-CONTAINING PROTEIN 2"/>
    <property type="match status" value="1"/>
</dbReference>
<dbReference type="InterPro" id="IPR036322">
    <property type="entry name" value="WD40_repeat_dom_sf"/>
</dbReference>
<dbReference type="Gene3D" id="2.130.10.10">
    <property type="entry name" value="YVTN repeat-like/Quinoprotein amine dehydrogenase"/>
    <property type="match status" value="1"/>
</dbReference>
<dbReference type="SUPFAM" id="SSF81383">
    <property type="entry name" value="F-box domain"/>
    <property type="match status" value="1"/>
</dbReference>
<proteinExistence type="predicted"/>
<dbReference type="Gene3D" id="1.20.1280.50">
    <property type="match status" value="1"/>
</dbReference>
<evidence type="ECO:0000313" key="6">
    <source>
        <dbReference type="Proteomes" id="UP001648503"/>
    </source>
</evidence>
<dbReference type="InterPro" id="IPR042627">
    <property type="entry name" value="FBXW2"/>
</dbReference>
<feature type="compositionally biased region" description="Polar residues" evidence="3">
    <location>
        <begin position="98"/>
        <end position="126"/>
    </location>
</feature>
<evidence type="ECO:0000259" key="4">
    <source>
        <dbReference type="Pfam" id="PF12937"/>
    </source>
</evidence>
<sequence>MASTQTTSIALSGPSTPSTSLAAAEMERPDTDKASTDEASTDTAKRRQQTYIQQLTEAYSADRMPANEKAALMLRLAKQHMQHMLHMQPQLLPGSAPMPSSSTTRATSDVSLESLSQQAALEQTGSHGVHDSHGTQGTHGAHWSSKESLGSVLQTTFQGLSDELSIYILEYLDASTLQLCQQVCTGWNGLIVRKDHILWRALATKRYPLSADAVMNRSASLPGSFKTWKAYYGNHSAIRNNRHDFISMDASFVMLKATWEDIRIRSVDTPCTWPQLARELEPYIRKAKPVVTNRFVKYTPVSALSSNASMHHIRGIDVDRSQMRFLMIWPVKSEHFTSMVLDGSTIYWVGNAIYESANSNCTAVIYALNLVDDNQTKVEPHLVGHGAPIDKIVGNSHGILVSSDSTSVVKVWQLATRLCTITINTQRLFQSNVASFNIHRYTLVTICENGFTHAWDVRTSQIIASFSMRPNYLYDRQGAPSEINFNFHVAVRDSFIGVGVNEGSYFLYEMAHPALALSLYPKPRSQSLSKLEKDLHPLTAYREAMHSTAQTPPRWMSIDGRPLCRSNERTASNPLFPSSMPSSSSSFGSASLSRGDVLGSTRSDQRSVICIAKLRDDDIDIHRFTYAPHTFHIGTHYVITNGAYPDELSTWSLMPLAEVPSASQSSRLLNRRGESFYMKLTSEGPISLTGGEESRFALIHNPAAILRERATEAVAGVESTAGSVGGGVGGSDQGLDLGRSLPSAVWVSAEHATPTHMCPPQVSTRTRHLYASSETISIQHSGYFVPPFRDVVNSRMDIDETMLASHVEFQGKQSLIVWDYRVERIHERRFELCVVAGRAVWICYDVLCSPGSSSSDGANPKESLEGGVDRKAD</sequence>
<feature type="compositionally biased region" description="Basic and acidic residues" evidence="3">
    <location>
        <begin position="862"/>
        <end position="873"/>
    </location>
</feature>
<dbReference type="InterPro" id="IPR036047">
    <property type="entry name" value="F-box-like_dom_sf"/>
</dbReference>
<organism evidence="5 6">
    <name type="scientific">Batrachochytrium salamandrivorans</name>
    <dbReference type="NCBI Taxonomy" id="1357716"/>
    <lineage>
        <taxon>Eukaryota</taxon>
        <taxon>Fungi</taxon>
        <taxon>Fungi incertae sedis</taxon>
        <taxon>Chytridiomycota</taxon>
        <taxon>Chytridiomycota incertae sedis</taxon>
        <taxon>Chytridiomycetes</taxon>
        <taxon>Rhizophydiales</taxon>
        <taxon>Rhizophydiales incertae sedis</taxon>
        <taxon>Batrachochytrium</taxon>
    </lineage>
</organism>
<evidence type="ECO:0000256" key="2">
    <source>
        <dbReference type="ARBA" id="ARBA00022737"/>
    </source>
</evidence>
<feature type="compositionally biased region" description="Polar residues" evidence="3">
    <location>
        <begin position="1"/>
        <end position="21"/>
    </location>
</feature>
<dbReference type="InterPro" id="IPR015943">
    <property type="entry name" value="WD40/YVTN_repeat-like_dom_sf"/>
</dbReference>
<evidence type="ECO:0000313" key="5">
    <source>
        <dbReference type="EMBL" id="KAH6592954.1"/>
    </source>
</evidence>
<gene>
    <name evidence="5" type="ORF">BASA50_007681</name>
</gene>